<dbReference type="EMBL" id="CP034159">
    <property type="protein sequence ID" value="AZI34170.1"/>
    <property type="molecule type" value="Genomic_DNA"/>
</dbReference>
<keyword evidence="1" id="KW-0732">Signal</keyword>
<sequence>MRKIILSSALLASVLLSAQIDFSSTRFGATAGATYSRVSNAHNPSGARVSFYGGGLAMIPVDNNDQFYIQPQIEYLGAGESGKDKDFKGRDGYDAIYANNYLSVPVYFKGYFSEAESEFFAMAGPRFSFLIDQKVTDAPTNKPFYGLDELPEYPGVNGKATSFNFGLAFGLGFSFKRQLELTARYDLGVTNTYKNLMNEPGTDANIAKKKSEQILSLGLSYIFQ</sequence>
<evidence type="ECO:0000313" key="4">
    <source>
        <dbReference type="Proteomes" id="UP000270185"/>
    </source>
</evidence>
<organism evidence="3 4">
    <name type="scientific">Kaistella carnis</name>
    <dbReference type="NCBI Taxonomy" id="1241979"/>
    <lineage>
        <taxon>Bacteria</taxon>
        <taxon>Pseudomonadati</taxon>
        <taxon>Bacteroidota</taxon>
        <taxon>Flavobacteriia</taxon>
        <taxon>Flavobacteriales</taxon>
        <taxon>Weeksellaceae</taxon>
        <taxon>Chryseobacterium group</taxon>
        <taxon>Kaistella</taxon>
    </lineage>
</organism>
<evidence type="ECO:0000259" key="2">
    <source>
        <dbReference type="Pfam" id="PF13568"/>
    </source>
</evidence>
<evidence type="ECO:0000313" key="3">
    <source>
        <dbReference type="EMBL" id="AZI34170.1"/>
    </source>
</evidence>
<dbReference type="Pfam" id="PF13568">
    <property type="entry name" value="OMP_b-brl_2"/>
    <property type="match status" value="1"/>
</dbReference>
<name>A0A3G8XLD5_9FLAO</name>
<feature type="domain" description="Outer membrane protein beta-barrel" evidence="2">
    <location>
        <begin position="24"/>
        <end position="192"/>
    </location>
</feature>
<proteinExistence type="predicted"/>
<reference evidence="4" key="1">
    <citation type="submission" date="2018-11" db="EMBL/GenBank/DDBJ databases">
        <title>Proposal to divide the Flavobacteriaceae and reorganize its genera based on Amino Acid Identity values calculated from whole genome sequences.</title>
        <authorList>
            <person name="Nicholson A.C."/>
            <person name="Gulvik C.A."/>
            <person name="Whitney A.M."/>
            <person name="Humrighouse B.W."/>
            <person name="Bell M."/>
            <person name="Holmes B."/>
            <person name="Steigerwalt A.G."/>
            <person name="Villarma A."/>
            <person name="Sheth M."/>
            <person name="Batra D."/>
            <person name="Pryor J."/>
            <person name="Bernardet J.-F."/>
            <person name="Hugo C."/>
            <person name="Kampfer P."/>
            <person name="Newman J.D."/>
            <person name="McQuiston J.R."/>
        </authorList>
    </citation>
    <scope>NUCLEOTIDE SEQUENCE [LARGE SCALE GENOMIC DNA]</scope>
    <source>
        <strain evidence="4">G0081</strain>
    </source>
</reference>
<gene>
    <name evidence="3" type="ORF">EIB73_13730</name>
</gene>
<dbReference type="AlphaFoldDB" id="A0A3G8XLD5"/>
<dbReference type="InterPro" id="IPR025665">
    <property type="entry name" value="Beta-barrel_OMP_2"/>
</dbReference>
<feature type="chain" id="PRO_5017983133" evidence="1">
    <location>
        <begin position="19"/>
        <end position="224"/>
    </location>
</feature>
<dbReference type="KEGG" id="ccas:EIB73_13730"/>
<protein>
    <submittedName>
        <fullName evidence="3">PorT family protein</fullName>
    </submittedName>
</protein>
<evidence type="ECO:0000256" key="1">
    <source>
        <dbReference type="SAM" id="SignalP"/>
    </source>
</evidence>
<accession>A0A3G8XLD5</accession>
<dbReference type="OrthoDB" id="947434at2"/>
<keyword evidence="4" id="KW-1185">Reference proteome</keyword>
<dbReference type="Proteomes" id="UP000270185">
    <property type="component" value="Chromosome"/>
</dbReference>
<feature type="signal peptide" evidence="1">
    <location>
        <begin position="1"/>
        <end position="18"/>
    </location>
</feature>
<dbReference type="RefSeq" id="WP_125025806.1">
    <property type="nucleotide sequence ID" value="NZ_CP034159.1"/>
</dbReference>